<dbReference type="EMBL" id="SRYA01000028">
    <property type="protein sequence ID" value="TGY95505.1"/>
    <property type="molecule type" value="Genomic_DNA"/>
</dbReference>
<reference evidence="1" key="1">
    <citation type="submission" date="2019-04" db="EMBL/GenBank/DDBJ databases">
        <title>Microbes associate with the intestines of laboratory mice.</title>
        <authorList>
            <person name="Navarre W."/>
            <person name="Wong E."/>
            <person name="Huang K."/>
            <person name="Tropini C."/>
            <person name="Ng K."/>
            <person name="Yu B."/>
        </authorList>
    </citation>
    <scope>NUCLEOTIDE SEQUENCE</scope>
    <source>
        <strain evidence="1">NM01_1-7b</strain>
    </source>
</reference>
<dbReference type="Proteomes" id="UP000304953">
    <property type="component" value="Unassembled WGS sequence"/>
</dbReference>
<protein>
    <submittedName>
        <fullName evidence="1">Bacteriohemerythrin</fullName>
    </submittedName>
</protein>
<proteinExistence type="predicted"/>
<sequence>MYKFTEDCLTGIEQIDKEHEKLFELINRTMQLLNNKLMEDKYHQVREVMEELKRYADTHFANEEAYMAAINDPELELQKKQHAAFREKINVMDFSNIDELTNQHEMLEELLQYLVRWLYQHILSSDILIGKMPSLEEWKENGNPCAFTEKYMTGIPLIDGEHETLFEIIGDADKLVKAELLHDKYDEIVGILEKLKNYTSEHFQDEEEFMESIQYSGIGAQKMAHQAFISKLEEIDLDQVDQNQQEYLEELVEFLFGWLSNHILKSDKLIAESLYIDIERNA</sequence>
<organism evidence="1 2">
    <name type="scientific">Petralouisia muris</name>
    <dbReference type="NCBI Taxonomy" id="3032872"/>
    <lineage>
        <taxon>Bacteria</taxon>
        <taxon>Bacillati</taxon>
        <taxon>Bacillota</taxon>
        <taxon>Clostridia</taxon>
        <taxon>Lachnospirales</taxon>
        <taxon>Lachnospiraceae</taxon>
        <taxon>Petralouisia</taxon>
    </lineage>
</organism>
<keyword evidence="2" id="KW-1185">Reference proteome</keyword>
<gene>
    <name evidence="1" type="ORF">E5329_14545</name>
</gene>
<evidence type="ECO:0000313" key="2">
    <source>
        <dbReference type="Proteomes" id="UP000304953"/>
    </source>
</evidence>
<evidence type="ECO:0000313" key="1">
    <source>
        <dbReference type="EMBL" id="TGY95505.1"/>
    </source>
</evidence>
<accession>A0AC61RUU3</accession>
<comment type="caution">
    <text evidence="1">The sequence shown here is derived from an EMBL/GenBank/DDBJ whole genome shotgun (WGS) entry which is preliminary data.</text>
</comment>
<name>A0AC61RUU3_9FIRM</name>